<dbReference type="Pfam" id="PF02167">
    <property type="entry name" value="Cytochrom_C1"/>
    <property type="match status" value="1"/>
</dbReference>
<feature type="domain" description="Cytochrome c" evidence="11">
    <location>
        <begin position="47"/>
        <end position="164"/>
    </location>
</feature>
<feature type="binding site" description="covalent" evidence="9">
    <location>
        <position position="60"/>
    </location>
    <ligand>
        <name>heme c</name>
        <dbReference type="ChEBI" id="CHEBI:61717"/>
    </ligand>
</feature>
<accession>A0A846MWJ1</accession>
<dbReference type="GO" id="GO:0016020">
    <property type="term" value="C:membrane"/>
    <property type="evidence" value="ECO:0007669"/>
    <property type="project" value="UniProtKB-SubCell"/>
</dbReference>
<feature type="binding site" description="covalent" evidence="9">
    <location>
        <position position="194"/>
    </location>
    <ligand>
        <name>heme c</name>
        <dbReference type="ChEBI" id="CHEBI:61717"/>
    </ligand>
</feature>
<dbReference type="RefSeq" id="WP_167081653.1">
    <property type="nucleotide sequence ID" value="NZ_BAAADC010000001.1"/>
</dbReference>
<dbReference type="PRINTS" id="PR00603">
    <property type="entry name" value="CYTOCHROMEC1"/>
</dbReference>
<feature type="signal peptide" evidence="10">
    <location>
        <begin position="1"/>
        <end position="20"/>
    </location>
</feature>
<evidence type="ECO:0000256" key="3">
    <source>
        <dbReference type="ARBA" id="ARBA00022617"/>
    </source>
</evidence>
<evidence type="ECO:0000313" key="12">
    <source>
        <dbReference type="EMBL" id="NIK87766.1"/>
    </source>
</evidence>
<dbReference type="InterPro" id="IPR009056">
    <property type="entry name" value="Cyt_c-like_dom"/>
</dbReference>
<dbReference type="SUPFAM" id="SSF46626">
    <property type="entry name" value="Cytochrome c"/>
    <property type="match status" value="1"/>
</dbReference>
<evidence type="ECO:0000256" key="9">
    <source>
        <dbReference type="PIRSR" id="PIRSR602326-1"/>
    </source>
</evidence>
<dbReference type="PANTHER" id="PTHR10266">
    <property type="entry name" value="CYTOCHROME C1"/>
    <property type="match status" value="1"/>
</dbReference>
<sequence>MKRLSSVFASVAILAGAALAASTHSEPLPPQTQNWSFNGVFGTYDKGAVQRGFQVYKEVCSACHSLNMVAFHDLSGKGGPGFSEAQARVIASGYNLPAEPNERGETLDDKGNRITRPGVLADHFPPPFPNEQAARAANGGALPPDLSLMAKARQGGPDYIYSLMLGFGQPVPHGFTVQEGKYYNPYFPGRNISMPPPLHPGQVRFADGTPPTVEAQAKAVATFLAWASEPQLEARHETGFKVIAFLVLFAGLLFLSYRRIWHGKPEDEGSAHDLPGTGPEKS</sequence>
<feature type="binding site" description="covalent" evidence="9">
    <location>
        <position position="64"/>
    </location>
    <ligand>
        <name>heme c</name>
        <dbReference type="ChEBI" id="CHEBI:61717"/>
    </ligand>
</feature>
<name>A0A846MWJ1_9PROT</name>
<comment type="cofactor">
    <cofactor evidence="9">
        <name>heme c</name>
        <dbReference type="ChEBI" id="CHEBI:61717"/>
    </cofactor>
    <text evidence="9">Binds 1 heme c group covalently per subunit.</text>
</comment>
<dbReference type="Gene3D" id="1.10.760.10">
    <property type="entry name" value="Cytochrome c-like domain"/>
    <property type="match status" value="1"/>
</dbReference>
<proteinExistence type="predicted"/>
<dbReference type="PROSITE" id="PS51007">
    <property type="entry name" value="CYTC"/>
    <property type="match status" value="1"/>
</dbReference>
<evidence type="ECO:0000313" key="13">
    <source>
        <dbReference type="Proteomes" id="UP000570514"/>
    </source>
</evidence>
<feature type="binding site" description="covalent" evidence="9">
    <location>
        <position position="63"/>
    </location>
    <ligand>
        <name>heme c</name>
        <dbReference type="ChEBI" id="CHEBI:61717"/>
    </ligand>
</feature>
<dbReference type="GO" id="GO:0020037">
    <property type="term" value="F:heme binding"/>
    <property type="evidence" value="ECO:0007669"/>
    <property type="project" value="InterPro"/>
</dbReference>
<evidence type="ECO:0000256" key="1">
    <source>
        <dbReference type="ARBA" id="ARBA00004370"/>
    </source>
</evidence>
<dbReference type="GO" id="GO:0009055">
    <property type="term" value="F:electron transfer activity"/>
    <property type="evidence" value="ECO:0007669"/>
    <property type="project" value="InterPro"/>
</dbReference>
<keyword evidence="4" id="KW-0812">Transmembrane</keyword>
<gene>
    <name evidence="12" type="ORF">FHS83_001084</name>
</gene>
<evidence type="ECO:0000256" key="2">
    <source>
        <dbReference type="ARBA" id="ARBA00016165"/>
    </source>
</evidence>
<evidence type="ECO:0000256" key="6">
    <source>
        <dbReference type="ARBA" id="ARBA00022989"/>
    </source>
</evidence>
<keyword evidence="7 9" id="KW-0408">Iron</keyword>
<evidence type="ECO:0000256" key="5">
    <source>
        <dbReference type="ARBA" id="ARBA00022723"/>
    </source>
</evidence>
<evidence type="ECO:0000259" key="11">
    <source>
        <dbReference type="PROSITE" id="PS51007"/>
    </source>
</evidence>
<dbReference type="InterPro" id="IPR002326">
    <property type="entry name" value="Cyt_c1"/>
</dbReference>
<comment type="subcellular location">
    <subcellularLocation>
        <location evidence="1">Membrane</location>
    </subcellularLocation>
</comment>
<keyword evidence="6" id="KW-1133">Transmembrane helix</keyword>
<evidence type="ECO:0000256" key="8">
    <source>
        <dbReference type="ARBA" id="ARBA00023136"/>
    </source>
</evidence>
<dbReference type="Proteomes" id="UP000570514">
    <property type="component" value="Unassembled WGS sequence"/>
</dbReference>
<comment type="caution">
    <text evidence="12">The sequence shown here is derived from an EMBL/GenBank/DDBJ whole genome shotgun (WGS) entry which is preliminary data.</text>
</comment>
<keyword evidence="10" id="KW-0732">Signal</keyword>
<evidence type="ECO:0000256" key="7">
    <source>
        <dbReference type="ARBA" id="ARBA00023004"/>
    </source>
</evidence>
<dbReference type="Gene3D" id="1.20.5.100">
    <property type="entry name" value="Cytochrome c1, transmembrane anchor, C-terminal"/>
    <property type="match status" value="1"/>
</dbReference>
<dbReference type="AlphaFoldDB" id="A0A846MWJ1"/>
<keyword evidence="5 9" id="KW-0479">Metal-binding</keyword>
<evidence type="ECO:0000256" key="4">
    <source>
        <dbReference type="ARBA" id="ARBA00022692"/>
    </source>
</evidence>
<protein>
    <recommendedName>
        <fullName evidence="2">Cytochrome c1</fullName>
    </recommendedName>
</protein>
<dbReference type="PANTHER" id="PTHR10266:SF3">
    <property type="entry name" value="CYTOCHROME C1, HEME PROTEIN, MITOCHONDRIAL"/>
    <property type="match status" value="1"/>
</dbReference>
<organism evidence="12 13">
    <name type="scientific">Rhizomicrobium palustre</name>
    <dbReference type="NCBI Taxonomy" id="189966"/>
    <lineage>
        <taxon>Bacteria</taxon>
        <taxon>Pseudomonadati</taxon>
        <taxon>Pseudomonadota</taxon>
        <taxon>Alphaproteobacteria</taxon>
        <taxon>Micropepsales</taxon>
        <taxon>Micropepsaceae</taxon>
        <taxon>Rhizomicrobium</taxon>
    </lineage>
</organism>
<dbReference type="InterPro" id="IPR036909">
    <property type="entry name" value="Cyt_c-like_dom_sf"/>
</dbReference>
<reference evidence="12 13" key="1">
    <citation type="submission" date="2020-03" db="EMBL/GenBank/DDBJ databases">
        <title>Genomic Encyclopedia of Type Strains, Phase IV (KMG-IV): sequencing the most valuable type-strain genomes for metagenomic binning, comparative biology and taxonomic classification.</title>
        <authorList>
            <person name="Goeker M."/>
        </authorList>
    </citation>
    <scope>NUCLEOTIDE SEQUENCE [LARGE SCALE GENOMIC DNA]</scope>
    <source>
        <strain evidence="12 13">DSM 19867</strain>
    </source>
</reference>
<dbReference type="GO" id="GO:0046872">
    <property type="term" value="F:metal ion binding"/>
    <property type="evidence" value="ECO:0007669"/>
    <property type="project" value="UniProtKB-KW"/>
</dbReference>
<feature type="chain" id="PRO_5032523268" description="Cytochrome c1" evidence="10">
    <location>
        <begin position="21"/>
        <end position="282"/>
    </location>
</feature>
<keyword evidence="13" id="KW-1185">Reference proteome</keyword>
<keyword evidence="3 9" id="KW-0349">Heme</keyword>
<keyword evidence="8" id="KW-0472">Membrane</keyword>
<evidence type="ECO:0000256" key="10">
    <source>
        <dbReference type="SAM" id="SignalP"/>
    </source>
</evidence>
<dbReference type="EMBL" id="JAASRM010000001">
    <property type="protein sequence ID" value="NIK87766.1"/>
    <property type="molecule type" value="Genomic_DNA"/>
</dbReference>